<feature type="region of interest" description="Disordered" evidence="1">
    <location>
        <begin position="53"/>
        <end position="78"/>
    </location>
</feature>
<accession>A0ABQ8H8T5</accession>
<dbReference type="Proteomes" id="UP000827721">
    <property type="component" value="Unassembled WGS sequence"/>
</dbReference>
<dbReference type="EMBL" id="JAFEMO010000013">
    <property type="protein sequence ID" value="KAH7550330.1"/>
    <property type="molecule type" value="Genomic_DNA"/>
</dbReference>
<evidence type="ECO:0000313" key="2">
    <source>
        <dbReference type="EMBL" id="KAH7550330.1"/>
    </source>
</evidence>
<feature type="compositionally biased region" description="Low complexity" evidence="1">
    <location>
        <begin position="63"/>
        <end position="78"/>
    </location>
</feature>
<protein>
    <recommendedName>
        <fullName evidence="4">Retrotransposon gag domain-containing protein</fullName>
    </recommendedName>
</protein>
<organism evidence="2 3">
    <name type="scientific">Xanthoceras sorbifolium</name>
    <dbReference type="NCBI Taxonomy" id="99658"/>
    <lineage>
        <taxon>Eukaryota</taxon>
        <taxon>Viridiplantae</taxon>
        <taxon>Streptophyta</taxon>
        <taxon>Embryophyta</taxon>
        <taxon>Tracheophyta</taxon>
        <taxon>Spermatophyta</taxon>
        <taxon>Magnoliopsida</taxon>
        <taxon>eudicotyledons</taxon>
        <taxon>Gunneridae</taxon>
        <taxon>Pentapetalae</taxon>
        <taxon>rosids</taxon>
        <taxon>malvids</taxon>
        <taxon>Sapindales</taxon>
        <taxon>Sapindaceae</taxon>
        <taxon>Xanthoceroideae</taxon>
        <taxon>Xanthoceras</taxon>
    </lineage>
</organism>
<sequence length="201" mass="22281">MLEHSMGQMTWEQFKRALQTRFGSLEEANAGGTLSKLLQTGTVKEYQLQFERSSSTLPGPSQLALTSTAHTSSTPSLLGPIPPRLPLYRRLLAAEQAERRTKGLCFNCDEQFKPGHRCKTPQLLLLATDAAKDAELENESEDASPIVEISLKALTRLSLQNTMQQTNEEADPMAVIFQRLGTATVLSSSNCFDSNKLQFYE</sequence>
<evidence type="ECO:0000256" key="1">
    <source>
        <dbReference type="SAM" id="MobiDB-lite"/>
    </source>
</evidence>
<evidence type="ECO:0000313" key="3">
    <source>
        <dbReference type="Proteomes" id="UP000827721"/>
    </source>
</evidence>
<evidence type="ECO:0008006" key="4">
    <source>
        <dbReference type="Google" id="ProtNLM"/>
    </source>
</evidence>
<gene>
    <name evidence="2" type="ORF">JRO89_XS13G0172800</name>
</gene>
<comment type="caution">
    <text evidence="2">The sequence shown here is derived from an EMBL/GenBank/DDBJ whole genome shotgun (WGS) entry which is preliminary data.</text>
</comment>
<proteinExistence type="predicted"/>
<keyword evidence="3" id="KW-1185">Reference proteome</keyword>
<reference evidence="2 3" key="1">
    <citation type="submission" date="2021-02" db="EMBL/GenBank/DDBJ databases">
        <title>Plant Genome Project.</title>
        <authorList>
            <person name="Zhang R.-G."/>
        </authorList>
    </citation>
    <scope>NUCLEOTIDE SEQUENCE [LARGE SCALE GENOMIC DNA]</scope>
    <source>
        <tissue evidence="2">Leaves</tissue>
    </source>
</reference>
<name>A0ABQ8H8T5_9ROSI</name>